<evidence type="ECO:0000313" key="3">
    <source>
        <dbReference type="Proteomes" id="UP000008022"/>
    </source>
</evidence>
<keyword evidence="3" id="KW-1185">Reference proteome</keyword>
<protein>
    <submittedName>
        <fullName evidence="2">Uncharacterized protein</fullName>
    </submittedName>
</protein>
<evidence type="ECO:0000256" key="1">
    <source>
        <dbReference type="SAM" id="MobiDB-lite"/>
    </source>
</evidence>
<dbReference type="EnsemblPlants" id="ORUFI03G33760.1">
    <property type="protein sequence ID" value="ORUFI03G33760.1"/>
    <property type="gene ID" value="ORUFI03G33760"/>
</dbReference>
<proteinExistence type="predicted"/>
<dbReference type="Gramene" id="ORUFI03G33760.1">
    <property type="protein sequence ID" value="ORUFI03G33760.1"/>
    <property type="gene ID" value="ORUFI03G33760"/>
</dbReference>
<reference evidence="2" key="2">
    <citation type="submission" date="2015-06" db="UniProtKB">
        <authorList>
            <consortium name="EnsemblPlants"/>
        </authorList>
    </citation>
    <scope>IDENTIFICATION</scope>
</reference>
<name>A0A0E0P0M1_ORYRU</name>
<dbReference type="HOGENOM" id="CLU_724408_0_0_1"/>
<feature type="region of interest" description="Disordered" evidence="1">
    <location>
        <begin position="1"/>
        <end position="27"/>
    </location>
</feature>
<dbReference type="Proteomes" id="UP000008022">
    <property type="component" value="Unassembled WGS sequence"/>
</dbReference>
<dbReference type="OMA" id="DPCHADP"/>
<feature type="compositionally biased region" description="Basic and acidic residues" evidence="1">
    <location>
        <begin position="1"/>
        <end position="11"/>
    </location>
</feature>
<dbReference type="eggNOG" id="KOG0385">
    <property type="taxonomic scope" value="Eukaryota"/>
</dbReference>
<organism evidence="2 3">
    <name type="scientific">Oryza rufipogon</name>
    <name type="common">Brownbeard rice</name>
    <name type="synonym">Asian wild rice</name>
    <dbReference type="NCBI Taxonomy" id="4529"/>
    <lineage>
        <taxon>Eukaryota</taxon>
        <taxon>Viridiplantae</taxon>
        <taxon>Streptophyta</taxon>
        <taxon>Embryophyta</taxon>
        <taxon>Tracheophyta</taxon>
        <taxon>Spermatophyta</taxon>
        <taxon>Magnoliopsida</taxon>
        <taxon>Liliopsida</taxon>
        <taxon>Poales</taxon>
        <taxon>Poaceae</taxon>
        <taxon>BOP clade</taxon>
        <taxon>Oryzoideae</taxon>
        <taxon>Oryzeae</taxon>
        <taxon>Oryzinae</taxon>
        <taxon>Oryza</taxon>
    </lineage>
</organism>
<sequence>MERNGGYERSARPPPRPPPLAITTSSSSPIHAAAAAAAASAPPLESRNLPFPNLAAKFSGETAMEVPPFARPNRASPLAWEADFLERTNLTMSTVEYALPTAIMTSPSFVAEGAGGSQICAMYSFQAFSEMINERNAEPGMIDVFLLPHLPLNDVSDVYDQIGSGDAPHRISNGPMLLNKVNAYRELIRVGKELAPLEGLMKSLEDELLVRLNSIVSILKSDGEDIPLPLDMSAATQLLFKWESDFVEACEMATKARRRLMLATLLAMFWSSSDDFVENEFSVREGDAISMSHVQETLQRLAPDLYQNVFGALNEVHYTEDGRPPKSVVVSLKRLITEITSEMTPTEFVAFSLETSRRDLIHQLSDVSHQEFRLKVLRSLQSVASALIHLHMLDKEMLEPHLSRPTLLGCKDDSPLNQDPYWPHFQVLSDEELSVEVRRGSLPMF</sequence>
<dbReference type="AlphaFoldDB" id="A0A0E0P0M1"/>
<dbReference type="STRING" id="4529.A0A0E0P0M1"/>
<accession>A0A0E0P0M1</accession>
<reference evidence="3" key="1">
    <citation type="submission" date="2013-06" db="EMBL/GenBank/DDBJ databases">
        <authorList>
            <person name="Zhao Q."/>
        </authorList>
    </citation>
    <scope>NUCLEOTIDE SEQUENCE</scope>
    <source>
        <strain evidence="3">cv. W1943</strain>
    </source>
</reference>
<evidence type="ECO:0000313" key="2">
    <source>
        <dbReference type="EnsemblPlants" id="ORUFI03G33760.1"/>
    </source>
</evidence>